<reference evidence="3 4" key="1">
    <citation type="submission" date="2017-12" db="EMBL/GenBank/DDBJ databases">
        <title>High-resolution comparative analysis of great ape genomes.</title>
        <authorList>
            <person name="Pollen A."/>
            <person name="Hastie A."/>
            <person name="Hormozdiari F."/>
            <person name="Dougherty M."/>
            <person name="Liu R."/>
            <person name="Chaisson M."/>
            <person name="Hoppe E."/>
            <person name="Hill C."/>
            <person name="Pang A."/>
            <person name="Hillier L."/>
            <person name="Baker C."/>
            <person name="Armstrong J."/>
            <person name="Shendure J."/>
            <person name="Paten B."/>
            <person name="Wilson R."/>
            <person name="Chao H."/>
            <person name="Schneider V."/>
            <person name="Ventura M."/>
            <person name="Kronenberg Z."/>
            <person name="Murali S."/>
            <person name="Gordon D."/>
            <person name="Cantsilieris S."/>
            <person name="Munson K."/>
            <person name="Nelson B."/>
            <person name="Raja A."/>
            <person name="Underwood J."/>
            <person name="Diekhans M."/>
            <person name="Fiddes I."/>
            <person name="Haussler D."/>
            <person name="Eichler E."/>
        </authorList>
    </citation>
    <scope>NUCLEOTIDE SEQUENCE [LARGE SCALE GENOMIC DNA]</scope>
    <source>
        <strain evidence="3">Yerkes chimp pedigree #C0471</strain>
    </source>
</reference>
<keyword evidence="1" id="KW-0853">WD repeat</keyword>
<feature type="non-terminal residue" evidence="3">
    <location>
        <position position="1"/>
    </location>
</feature>
<dbReference type="EMBL" id="NBAG03000228">
    <property type="protein sequence ID" value="PNI71795.1"/>
    <property type="molecule type" value="Genomic_DNA"/>
</dbReference>
<dbReference type="GO" id="GO:0000159">
    <property type="term" value="C:protein phosphatase type 2A complex"/>
    <property type="evidence" value="ECO:0007669"/>
    <property type="project" value="InterPro"/>
</dbReference>
<name>A0A2J8NJ47_PANTR</name>
<evidence type="ECO:0000313" key="3">
    <source>
        <dbReference type="EMBL" id="PNI71795.1"/>
    </source>
</evidence>
<evidence type="ECO:0000256" key="1">
    <source>
        <dbReference type="ARBA" id="ARBA00022574"/>
    </source>
</evidence>
<dbReference type="AlphaFoldDB" id="A0A2J8NJ47"/>
<sequence>GRYIMTRDYLTVKVWDLNMENRPIETYQVHDYLRSKLCSLYENDCIFDKFECVWNGSDRLGRSLHVAKDPSHTDQLV</sequence>
<dbReference type="GO" id="GO:0019888">
    <property type="term" value="F:protein phosphatase regulator activity"/>
    <property type="evidence" value="ECO:0007669"/>
    <property type="project" value="InterPro"/>
</dbReference>
<evidence type="ECO:0000256" key="2">
    <source>
        <dbReference type="ARBA" id="ARBA00022737"/>
    </source>
</evidence>
<organism evidence="3 4">
    <name type="scientific">Pan troglodytes</name>
    <name type="common">Chimpanzee</name>
    <dbReference type="NCBI Taxonomy" id="9598"/>
    <lineage>
        <taxon>Eukaryota</taxon>
        <taxon>Metazoa</taxon>
        <taxon>Chordata</taxon>
        <taxon>Craniata</taxon>
        <taxon>Vertebrata</taxon>
        <taxon>Euteleostomi</taxon>
        <taxon>Mammalia</taxon>
        <taxon>Eutheria</taxon>
        <taxon>Euarchontoglires</taxon>
        <taxon>Primates</taxon>
        <taxon>Haplorrhini</taxon>
        <taxon>Catarrhini</taxon>
        <taxon>Hominidae</taxon>
        <taxon>Pan</taxon>
    </lineage>
</organism>
<protein>
    <submittedName>
        <fullName evidence="3">PPP2R2B isoform 11</fullName>
    </submittedName>
</protein>
<dbReference type="InterPro" id="IPR000009">
    <property type="entry name" value="PP2A_PR55"/>
</dbReference>
<dbReference type="Proteomes" id="UP000236370">
    <property type="component" value="Unassembled WGS sequence"/>
</dbReference>
<proteinExistence type="predicted"/>
<evidence type="ECO:0000313" key="4">
    <source>
        <dbReference type="Proteomes" id="UP000236370"/>
    </source>
</evidence>
<comment type="caution">
    <text evidence="3">The sequence shown here is derived from an EMBL/GenBank/DDBJ whole genome shotgun (WGS) entry which is preliminary data.</text>
</comment>
<keyword evidence="2" id="KW-0677">Repeat</keyword>
<gene>
    <name evidence="3" type="ORF">CK820_G0010009</name>
</gene>
<accession>A0A2J8NJ47</accession>
<dbReference type="PANTHER" id="PTHR11871">
    <property type="entry name" value="PROTEIN PHOSPHATASE PP2A REGULATORY SUBUNIT B"/>
    <property type="match status" value="1"/>
</dbReference>